<accession>A0A7S3HWM2</accession>
<organism evidence="1">
    <name type="scientific">Favella ehrenbergii</name>
    <dbReference type="NCBI Taxonomy" id="182087"/>
    <lineage>
        <taxon>Eukaryota</taxon>
        <taxon>Sar</taxon>
        <taxon>Alveolata</taxon>
        <taxon>Ciliophora</taxon>
        <taxon>Intramacronucleata</taxon>
        <taxon>Spirotrichea</taxon>
        <taxon>Choreotrichia</taxon>
        <taxon>Tintinnida</taxon>
        <taxon>Xystonellidae</taxon>
        <taxon>Favella</taxon>
    </lineage>
</organism>
<dbReference type="AlphaFoldDB" id="A0A7S3HWM2"/>
<sequence>MMRARSWLASCSDVSVEHPVEDQVVGLRGLELGSHVAGAVNSAEGESTLVLLPVASDLALDQVLLPLAGLVPVERGDPVLGADGGHGTIGVARVVQHLGLAGEGLVDPLGGLRLRNVLNAGLAEIPSLNVLRDVHGFAHGIRVHVVEEGRAESARRQLVEIGALAALADPGGVVSLAHVGLVVALLRLVEVGEGGTLGLRVRAGAPAGAEDVIDVDGLSEGVELAEEVHALVADVEHEGHVPVAIELDELLVHLLANEGVPVAHVDVAGRRVILPVGDTVADGETLQVGLEDAVVSGVLLVVLVDIVREVGNVDASIGLTRDVKLVVLVLRELREPLEDDSEVILTTLLVIEGAVLSVVTVGVADTSGLLDVEQVGLTVPGELALVELVAARLDAEGTVLLHEAEHGRAAGATVEPDKHGGVLGVVLGLEEQVVDLLGRLSDVEIAREGTELVEGAHIGER</sequence>
<reference evidence="1" key="1">
    <citation type="submission" date="2021-01" db="EMBL/GenBank/DDBJ databases">
        <authorList>
            <person name="Corre E."/>
            <person name="Pelletier E."/>
            <person name="Niang G."/>
            <person name="Scheremetjew M."/>
            <person name="Finn R."/>
            <person name="Kale V."/>
            <person name="Holt S."/>
            <person name="Cochrane G."/>
            <person name="Meng A."/>
            <person name="Brown T."/>
            <person name="Cohen L."/>
        </authorList>
    </citation>
    <scope>NUCLEOTIDE SEQUENCE</scope>
    <source>
        <strain evidence="1">Fehren 1</strain>
    </source>
</reference>
<proteinExistence type="predicted"/>
<evidence type="ECO:0000313" key="1">
    <source>
        <dbReference type="EMBL" id="CAE0307309.1"/>
    </source>
</evidence>
<dbReference type="EMBL" id="HBIE01006871">
    <property type="protein sequence ID" value="CAE0307309.1"/>
    <property type="molecule type" value="Transcribed_RNA"/>
</dbReference>
<gene>
    <name evidence="1" type="ORF">FEHR0123_LOCUS2216</name>
</gene>
<name>A0A7S3HWM2_9SPIT</name>
<protein>
    <submittedName>
        <fullName evidence="1">Uncharacterized protein</fullName>
    </submittedName>
</protein>